<name>A0A067Q787_9AGAM</name>
<organism evidence="2 3">
    <name type="scientific">Jaapia argillacea MUCL 33604</name>
    <dbReference type="NCBI Taxonomy" id="933084"/>
    <lineage>
        <taxon>Eukaryota</taxon>
        <taxon>Fungi</taxon>
        <taxon>Dikarya</taxon>
        <taxon>Basidiomycota</taxon>
        <taxon>Agaricomycotina</taxon>
        <taxon>Agaricomycetes</taxon>
        <taxon>Agaricomycetidae</taxon>
        <taxon>Jaapiales</taxon>
        <taxon>Jaapiaceae</taxon>
        <taxon>Jaapia</taxon>
    </lineage>
</organism>
<dbReference type="HOGENOM" id="CLU_046439_1_0_1"/>
<dbReference type="InParanoid" id="A0A067Q787"/>
<reference evidence="3" key="1">
    <citation type="journal article" date="2014" name="Proc. Natl. Acad. Sci. U.S.A.">
        <title>Extensive sampling of basidiomycete genomes demonstrates inadequacy of the white-rot/brown-rot paradigm for wood decay fungi.</title>
        <authorList>
            <person name="Riley R."/>
            <person name="Salamov A.A."/>
            <person name="Brown D.W."/>
            <person name="Nagy L.G."/>
            <person name="Floudas D."/>
            <person name="Held B.W."/>
            <person name="Levasseur A."/>
            <person name="Lombard V."/>
            <person name="Morin E."/>
            <person name="Otillar R."/>
            <person name="Lindquist E.A."/>
            <person name="Sun H."/>
            <person name="LaButti K.M."/>
            <person name="Schmutz J."/>
            <person name="Jabbour D."/>
            <person name="Luo H."/>
            <person name="Baker S.E."/>
            <person name="Pisabarro A.G."/>
            <person name="Walton J.D."/>
            <person name="Blanchette R.A."/>
            <person name="Henrissat B."/>
            <person name="Martin F."/>
            <person name="Cullen D."/>
            <person name="Hibbett D.S."/>
            <person name="Grigoriev I.V."/>
        </authorList>
    </citation>
    <scope>NUCLEOTIDE SEQUENCE [LARGE SCALE GENOMIC DNA]</scope>
    <source>
        <strain evidence="3">MUCL 33604</strain>
    </source>
</reference>
<feature type="region of interest" description="Disordered" evidence="1">
    <location>
        <begin position="167"/>
        <end position="214"/>
    </location>
</feature>
<accession>A0A067Q787</accession>
<evidence type="ECO:0000313" key="3">
    <source>
        <dbReference type="Proteomes" id="UP000027265"/>
    </source>
</evidence>
<feature type="compositionally biased region" description="Basic residues" evidence="1">
    <location>
        <begin position="243"/>
        <end position="258"/>
    </location>
</feature>
<dbReference type="Proteomes" id="UP000027265">
    <property type="component" value="Unassembled WGS sequence"/>
</dbReference>
<evidence type="ECO:0000313" key="2">
    <source>
        <dbReference type="EMBL" id="KDQ62908.1"/>
    </source>
</evidence>
<dbReference type="AlphaFoldDB" id="A0A067Q787"/>
<protein>
    <submittedName>
        <fullName evidence="2">Uncharacterized protein</fullName>
    </submittedName>
</protein>
<proteinExistence type="predicted"/>
<gene>
    <name evidence="2" type="ORF">JAAARDRAFT_359314</name>
</gene>
<evidence type="ECO:0000256" key="1">
    <source>
        <dbReference type="SAM" id="MobiDB-lite"/>
    </source>
</evidence>
<dbReference type="OrthoDB" id="3204502at2759"/>
<sequence>MSPRPILKRQLPCTSASSPFPFASCPAPPFSPHVHFPPTPILTSTHPAHSPSTYDRAPILVSPNSCALPHRNEREYEVDSLGECSGQAGRLDDCRGRTMSGKSINVKGSYFHPRAYEASGGREASPDATYDAAFGAGIEDRTSDFTDSDDEFYGMFVSICSAPTLVPDLSSSSSDESDSVTTPPDLDVHASSSASISHAAAASRRHTSHIPLSIPTSEKLERALSFLPHAPSASPKEMQEGVRRKRSSTPAAKPRRPPLQRTKSSFAEPPLDGCLGGF</sequence>
<dbReference type="EMBL" id="KL197710">
    <property type="protein sequence ID" value="KDQ62908.1"/>
    <property type="molecule type" value="Genomic_DNA"/>
</dbReference>
<feature type="region of interest" description="Disordered" evidence="1">
    <location>
        <begin position="226"/>
        <end position="278"/>
    </location>
</feature>
<feature type="compositionally biased region" description="Low complexity" evidence="1">
    <location>
        <begin position="167"/>
        <end position="202"/>
    </location>
</feature>
<keyword evidence="3" id="KW-1185">Reference proteome</keyword>